<feature type="compositionally biased region" description="Basic and acidic residues" evidence="1">
    <location>
        <begin position="235"/>
        <end position="249"/>
    </location>
</feature>
<evidence type="ECO:0000256" key="2">
    <source>
        <dbReference type="SAM" id="Phobius"/>
    </source>
</evidence>
<keyword evidence="2" id="KW-0472">Membrane</keyword>
<protein>
    <recommendedName>
        <fullName evidence="5">ZCF37</fullName>
    </recommendedName>
</protein>
<keyword evidence="2" id="KW-0812">Transmembrane</keyword>
<feature type="region of interest" description="Disordered" evidence="1">
    <location>
        <begin position="151"/>
        <end position="170"/>
    </location>
</feature>
<evidence type="ECO:0008006" key="5">
    <source>
        <dbReference type="Google" id="ProtNLM"/>
    </source>
</evidence>
<dbReference type="OrthoDB" id="1932497at2759"/>
<comment type="caution">
    <text evidence="3">The sequence shown here is derived from an EMBL/GenBank/DDBJ whole genome shotgun (WGS) entry which is preliminary data.</text>
</comment>
<feature type="compositionally biased region" description="Polar residues" evidence="1">
    <location>
        <begin position="151"/>
        <end position="162"/>
    </location>
</feature>
<reference evidence="3 4" key="1">
    <citation type="submission" date="2020-04" db="EMBL/GenBank/DDBJ databases">
        <title>Plant Genome Project.</title>
        <authorList>
            <person name="Zhang R.-G."/>
        </authorList>
    </citation>
    <scope>NUCLEOTIDE SEQUENCE [LARGE SCALE GENOMIC DNA]</scope>
    <source>
        <strain evidence="3">YNK0</strain>
        <tissue evidence="3">Leaf</tissue>
    </source>
</reference>
<keyword evidence="2" id="KW-1133">Transmembrane helix</keyword>
<feature type="region of interest" description="Disordered" evidence="1">
    <location>
        <begin position="228"/>
        <end position="277"/>
    </location>
</feature>
<accession>A0A834ZM23</accession>
<evidence type="ECO:0000256" key="1">
    <source>
        <dbReference type="SAM" id="MobiDB-lite"/>
    </source>
</evidence>
<feature type="transmembrane region" description="Helical" evidence="2">
    <location>
        <begin position="187"/>
        <end position="219"/>
    </location>
</feature>
<keyword evidence="4" id="KW-1185">Reference proteome</keyword>
<gene>
    <name evidence="3" type="ORF">HHK36_002757</name>
</gene>
<name>A0A834ZM23_TETSI</name>
<proteinExistence type="predicted"/>
<evidence type="ECO:0000313" key="4">
    <source>
        <dbReference type="Proteomes" id="UP000655225"/>
    </source>
</evidence>
<dbReference type="Proteomes" id="UP000655225">
    <property type="component" value="Unassembled WGS sequence"/>
</dbReference>
<dbReference type="InterPro" id="IPR045880">
    <property type="entry name" value="ZCF37"/>
</dbReference>
<evidence type="ECO:0000313" key="3">
    <source>
        <dbReference type="EMBL" id="KAF8410234.1"/>
    </source>
</evidence>
<dbReference type="PANTHER" id="PTHR35275:SF1">
    <property type="entry name" value="OS07G0585900 PROTEIN"/>
    <property type="match status" value="1"/>
</dbReference>
<feature type="region of interest" description="Disordered" evidence="1">
    <location>
        <begin position="35"/>
        <end position="68"/>
    </location>
</feature>
<dbReference type="EMBL" id="JABCRI010000002">
    <property type="protein sequence ID" value="KAF8410234.1"/>
    <property type="molecule type" value="Genomic_DNA"/>
</dbReference>
<dbReference type="OMA" id="KHATPNI"/>
<sequence length="277" mass="31554">MASRRIKLNYKEDPILCLGIKPICVRRSFHQEEEEDGPWNLSSTPRRSRRSSTCRSSNRDSKNPYSNRGLDKFSTVLADLEERRQQIYAQRGSQDISFVRFVHSNSDDWVPIVVKLRDQKQGRTQFVGSKDKPVTHNSEALDKSPMIIESSAGQKEVQQPGSVSDGRTKKKSFSWSKNLDQWRRPSYYLPIIIVLILLCLVMFGRSVAILCTSLGWYLVPAMKGGDSNFRRSMKKKDSVKKSSEKKIGTDRSSSPTSKKVGAMKELSPRKHGHGESW</sequence>
<dbReference type="PANTHER" id="PTHR35275">
    <property type="entry name" value="ZCF37"/>
    <property type="match status" value="1"/>
</dbReference>
<dbReference type="AlphaFoldDB" id="A0A834ZM23"/>
<organism evidence="3 4">
    <name type="scientific">Tetracentron sinense</name>
    <name type="common">Spur-leaf</name>
    <dbReference type="NCBI Taxonomy" id="13715"/>
    <lineage>
        <taxon>Eukaryota</taxon>
        <taxon>Viridiplantae</taxon>
        <taxon>Streptophyta</taxon>
        <taxon>Embryophyta</taxon>
        <taxon>Tracheophyta</taxon>
        <taxon>Spermatophyta</taxon>
        <taxon>Magnoliopsida</taxon>
        <taxon>Trochodendrales</taxon>
        <taxon>Trochodendraceae</taxon>
        <taxon>Tetracentron</taxon>
    </lineage>
</organism>